<organism evidence="2 3">
    <name type="scientific">Dysgonomonas mossii</name>
    <dbReference type="NCBI Taxonomy" id="163665"/>
    <lineage>
        <taxon>Bacteria</taxon>
        <taxon>Pseudomonadati</taxon>
        <taxon>Bacteroidota</taxon>
        <taxon>Bacteroidia</taxon>
        <taxon>Bacteroidales</taxon>
        <taxon>Dysgonomonadaceae</taxon>
        <taxon>Dysgonomonas</taxon>
    </lineage>
</organism>
<dbReference type="Gene3D" id="3.40.30.10">
    <property type="entry name" value="Glutaredoxin"/>
    <property type="match status" value="1"/>
</dbReference>
<dbReference type="OrthoDB" id="9799122at2"/>
<dbReference type="CDD" id="cd03024">
    <property type="entry name" value="DsbA_FrnE"/>
    <property type="match status" value="1"/>
</dbReference>
<evidence type="ECO:0000313" key="2">
    <source>
        <dbReference type="EMBL" id="TFU86881.1"/>
    </source>
</evidence>
<reference evidence="2 3" key="1">
    <citation type="submission" date="2019-03" db="EMBL/GenBank/DDBJ databases">
        <title>Diversity of the mouse oral microbiome.</title>
        <authorList>
            <person name="Joseph S."/>
            <person name="Aduse-Opoku J."/>
            <person name="Curtis M."/>
            <person name="Wade W."/>
            <person name="Hashim A."/>
        </authorList>
    </citation>
    <scope>NUCLEOTIDE SEQUENCE [LARGE SCALE GENOMIC DNA]</scope>
    <source>
        <strain evidence="2 3">P11</strain>
    </source>
</reference>
<dbReference type="AlphaFoldDB" id="A0A4Y9II88"/>
<sequence>MKIEIWSDIMCPFCYIGKRNLETALSQFPNKKQIEVEWKSFQIDPTIPEVPKYQNDMYMYVADRKGFSYEQSKQRHQELIQYAKSVGLEYNLDKALVTNSKKGHRIIQFAKTKGLGEKAEERLFYAYFTQGKNLSNVATLVELGKEIGLTEAEVNEALTNPLYVQKVEDDSREAQTLGAGGVPFFVINRKYAIVGAQQPNEILKTLEQAFAQWQKENPETTLNITEGKVCTPDGNCK</sequence>
<dbReference type="Proteomes" id="UP000298285">
    <property type="component" value="Unassembled WGS sequence"/>
</dbReference>
<dbReference type="GO" id="GO:0016491">
    <property type="term" value="F:oxidoreductase activity"/>
    <property type="evidence" value="ECO:0007669"/>
    <property type="project" value="InterPro"/>
</dbReference>
<evidence type="ECO:0000313" key="3">
    <source>
        <dbReference type="Proteomes" id="UP000298285"/>
    </source>
</evidence>
<protein>
    <submittedName>
        <fullName evidence="2">DsbA family oxidoreductase</fullName>
    </submittedName>
</protein>
<comment type="caution">
    <text evidence="2">The sequence shown here is derived from an EMBL/GenBank/DDBJ whole genome shotgun (WGS) entry which is preliminary data.</text>
</comment>
<dbReference type="PANTHER" id="PTHR13887:SF41">
    <property type="entry name" value="THIOREDOXIN SUPERFAMILY PROTEIN"/>
    <property type="match status" value="1"/>
</dbReference>
<dbReference type="InterPro" id="IPR001853">
    <property type="entry name" value="DSBA-like_thioredoxin_dom"/>
</dbReference>
<dbReference type="InterPro" id="IPR036249">
    <property type="entry name" value="Thioredoxin-like_sf"/>
</dbReference>
<proteinExistence type="predicted"/>
<accession>A0A4Y9II88</accession>
<evidence type="ECO:0000259" key="1">
    <source>
        <dbReference type="Pfam" id="PF01323"/>
    </source>
</evidence>
<name>A0A4Y9II88_9BACT</name>
<dbReference type="SUPFAM" id="SSF52833">
    <property type="entry name" value="Thioredoxin-like"/>
    <property type="match status" value="1"/>
</dbReference>
<feature type="domain" description="DSBA-like thioredoxin" evidence="1">
    <location>
        <begin position="3"/>
        <end position="206"/>
    </location>
</feature>
<dbReference type="PANTHER" id="PTHR13887">
    <property type="entry name" value="GLUTATHIONE S-TRANSFERASE KAPPA"/>
    <property type="match status" value="1"/>
</dbReference>
<dbReference type="EMBL" id="SPPK01000009">
    <property type="protein sequence ID" value="TFU86881.1"/>
    <property type="molecule type" value="Genomic_DNA"/>
</dbReference>
<gene>
    <name evidence="2" type="ORF">E4T88_16695</name>
</gene>
<dbReference type="Pfam" id="PF01323">
    <property type="entry name" value="DSBA"/>
    <property type="match status" value="1"/>
</dbReference>